<dbReference type="GeneID" id="85225397"/>
<dbReference type="Proteomes" id="UP001217754">
    <property type="component" value="Chromosome 2"/>
</dbReference>
<keyword evidence="6 7" id="KW-0788">Thiol protease</keyword>
<dbReference type="AlphaFoldDB" id="A0AAF0F1N2"/>
<dbReference type="PANTHER" id="PTHR24006:SF758">
    <property type="entry name" value="UBIQUITIN CARBOXYL-TERMINAL HYDROLASE 36"/>
    <property type="match status" value="1"/>
</dbReference>
<feature type="domain" description="USP" evidence="9">
    <location>
        <begin position="134"/>
        <end position="463"/>
    </location>
</feature>
<name>A0AAF0F1N2_9BASI</name>
<evidence type="ECO:0000256" key="2">
    <source>
        <dbReference type="ARBA" id="ARBA00009085"/>
    </source>
</evidence>
<dbReference type="InterPro" id="IPR001394">
    <property type="entry name" value="Peptidase_C19_UCH"/>
</dbReference>
<dbReference type="GO" id="GO:0005634">
    <property type="term" value="C:nucleus"/>
    <property type="evidence" value="ECO:0007669"/>
    <property type="project" value="TreeGrafter"/>
</dbReference>
<dbReference type="PANTHER" id="PTHR24006">
    <property type="entry name" value="UBIQUITIN CARBOXYL-TERMINAL HYDROLASE"/>
    <property type="match status" value="1"/>
</dbReference>
<feature type="region of interest" description="Disordered" evidence="8">
    <location>
        <begin position="1"/>
        <end position="38"/>
    </location>
</feature>
<keyword evidence="11" id="KW-1185">Reference proteome</keyword>
<comment type="catalytic activity">
    <reaction evidence="1 7">
        <text>Thiol-dependent hydrolysis of ester, thioester, amide, peptide and isopeptide bonds formed by the C-terminal Gly of ubiquitin (a 76-residue protein attached to proteins as an intracellular targeting signal).</text>
        <dbReference type="EC" id="3.4.19.12"/>
    </reaction>
</comment>
<protein>
    <recommendedName>
        <fullName evidence="7">Ubiquitin carboxyl-terminal hydrolase</fullName>
        <ecNumber evidence="7">3.4.19.12</ecNumber>
    </recommendedName>
</protein>
<keyword evidence="5 7" id="KW-0378">Hydrolase</keyword>
<dbReference type="GO" id="GO:0005829">
    <property type="term" value="C:cytosol"/>
    <property type="evidence" value="ECO:0007669"/>
    <property type="project" value="TreeGrafter"/>
</dbReference>
<dbReference type="InterPro" id="IPR038765">
    <property type="entry name" value="Papain-like_cys_pep_sf"/>
</dbReference>
<evidence type="ECO:0000256" key="5">
    <source>
        <dbReference type="ARBA" id="ARBA00022801"/>
    </source>
</evidence>
<dbReference type="PROSITE" id="PS50235">
    <property type="entry name" value="USP_3"/>
    <property type="match status" value="1"/>
</dbReference>
<dbReference type="GO" id="GO:0004843">
    <property type="term" value="F:cysteine-type deubiquitinase activity"/>
    <property type="evidence" value="ECO:0007669"/>
    <property type="project" value="UniProtKB-UniRule"/>
</dbReference>
<reference evidence="10" key="1">
    <citation type="submission" date="2023-03" db="EMBL/GenBank/DDBJ databases">
        <title>Mating type loci evolution in Malassezia.</title>
        <authorList>
            <person name="Coelho M.A."/>
        </authorList>
    </citation>
    <scope>NUCLEOTIDE SEQUENCE</scope>
    <source>
        <strain evidence="10">CBS 9431</strain>
    </source>
</reference>
<comment type="similarity">
    <text evidence="2 7">Belongs to the peptidase C19 family.</text>
</comment>
<accession>A0AAF0F1N2</accession>
<gene>
    <name evidence="10" type="ORF">MJAP1_001748</name>
</gene>
<dbReference type="SUPFAM" id="SSF54001">
    <property type="entry name" value="Cysteine proteinases"/>
    <property type="match status" value="1"/>
</dbReference>
<keyword evidence="4 7" id="KW-0833">Ubl conjugation pathway</keyword>
<dbReference type="Pfam" id="PF00443">
    <property type="entry name" value="UCH"/>
    <property type="match status" value="1"/>
</dbReference>
<dbReference type="PROSITE" id="PS00972">
    <property type="entry name" value="USP_1"/>
    <property type="match status" value="1"/>
</dbReference>
<dbReference type="EMBL" id="CP119959">
    <property type="protein sequence ID" value="WFD38784.1"/>
    <property type="molecule type" value="Genomic_DNA"/>
</dbReference>
<organism evidence="10 11">
    <name type="scientific">Malassezia japonica</name>
    <dbReference type="NCBI Taxonomy" id="223818"/>
    <lineage>
        <taxon>Eukaryota</taxon>
        <taxon>Fungi</taxon>
        <taxon>Dikarya</taxon>
        <taxon>Basidiomycota</taxon>
        <taxon>Ustilaginomycotina</taxon>
        <taxon>Malasseziomycetes</taxon>
        <taxon>Malasseziales</taxon>
        <taxon>Malasseziaceae</taxon>
        <taxon>Malassezia</taxon>
    </lineage>
</organism>
<dbReference type="GO" id="GO:0016579">
    <property type="term" value="P:protein deubiquitination"/>
    <property type="evidence" value="ECO:0007669"/>
    <property type="project" value="InterPro"/>
</dbReference>
<evidence type="ECO:0000259" key="9">
    <source>
        <dbReference type="PROSITE" id="PS50235"/>
    </source>
</evidence>
<evidence type="ECO:0000256" key="4">
    <source>
        <dbReference type="ARBA" id="ARBA00022786"/>
    </source>
</evidence>
<keyword evidence="3 7" id="KW-0645">Protease</keyword>
<dbReference type="RefSeq" id="XP_060121681.1">
    <property type="nucleotide sequence ID" value="XM_060265698.1"/>
</dbReference>
<dbReference type="InterPro" id="IPR028889">
    <property type="entry name" value="USP"/>
</dbReference>
<dbReference type="GO" id="GO:0006508">
    <property type="term" value="P:proteolysis"/>
    <property type="evidence" value="ECO:0007669"/>
    <property type="project" value="UniProtKB-KW"/>
</dbReference>
<evidence type="ECO:0000256" key="8">
    <source>
        <dbReference type="SAM" id="MobiDB-lite"/>
    </source>
</evidence>
<proteinExistence type="inferred from homology"/>
<dbReference type="InterPro" id="IPR050164">
    <property type="entry name" value="Peptidase_C19"/>
</dbReference>
<feature type="compositionally biased region" description="Low complexity" evidence="8">
    <location>
        <begin position="10"/>
        <end position="27"/>
    </location>
</feature>
<dbReference type="Gene3D" id="3.90.70.10">
    <property type="entry name" value="Cysteine proteinases"/>
    <property type="match status" value="1"/>
</dbReference>
<feature type="region of interest" description="Disordered" evidence="8">
    <location>
        <begin position="89"/>
        <end position="112"/>
    </location>
</feature>
<feature type="compositionally biased region" description="Basic and acidic residues" evidence="8">
    <location>
        <begin position="490"/>
        <end position="499"/>
    </location>
</feature>
<evidence type="ECO:0000256" key="1">
    <source>
        <dbReference type="ARBA" id="ARBA00000707"/>
    </source>
</evidence>
<evidence type="ECO:0000256" key="3">
    <source>
        <dbReference type="ARBA" id="ARBA00022670"/>
    </source>
</evidence>
<dbReference type="PROSITE" id="PS00973">
    <property type="entry name" value="USP_2"/>
    <property type="match status" value="1"/>
</dbReference>
<evidence type="ECO:0000313" key="11">
    <source>
        <dbReference type="Proteomes" id="UP001217754"/>
    </source>
</evidence>
<evidence type="ECO:0000313" key="10">
    <source>
        <dbReference type="EMBL" id="WFD38784.1"/>
    </source>
</evidence>
<sequence length="578" mass="63762">MAQVVHYGRAKGAASGSRASSVRAQVRAAKRSSDSGVEEAIKPGALLKTLLDDPVRFVGSQREELKAGMSLEAARAARYEIVNDLAPTERARPRASYTEEAEEEEKEAAPVSSAQSLYTPRLVARFPRAQMRAAGLHNRGNTCYLNSVMQALLHTPPLASALLTQSLPTLLGRFGVPHTSKQATKAANMFNTVAALKEFFERAWQGGSCTPAQFIQHLRKFAKPLRPGRQEDAHEYLRLLLEAMQQASTCFATEKLRHDDPLLATTLVQSIFGGRLRSRVSCHSCRYNSDTFDPIMDLSLDVRKGINSVKQALDAFTAPESLSGTEKYKCDSCKKRVDATKRFSIDAAPMALTVHLKRFGIFGNKINRPVSYGERLHLGKYMSERTKGFGADDASLSTAGAAQQYRLYAIVHHFGSGPNVGHYVASVRAPDGQWMRMDDSYVTRLSHCPVDDPSAYLLFYVREPVALDVVTASLAPLASPEKAARLSASPEKRKVLSPEKRKKRKERALSLDDDAIGEPLERGAYESLVKSRRTQTSDSSDEASVDMELPALPPADSAKTRRELKKRKKRRMALAPRT</sequence>
<dbReference type="EC" id="3.4.19.12" evidence="7"/>
<feature type="compositionally biased region" description="Basic residues" evidence="8">
    <location>
        <begin position="562"/>
        <end position="572"/>
    </location>
</feature>
<evidence type="ECO:0000256" key="7">
    <source>
        <dbReference type="RuleBase" id="RU366025"/>
    </source>
</evidence>
<evidence type="ECO:0000256" key="6">
    <source>
        <dbReference type="ARBA" id="ARBA00022807"/>
    </source>
</evidence>
<dbReference type="InterPro" id="IPR018200">
    <property type="entry name" value="USP_CS"/>
</dbReference>
<feature type="region of interest" description="Disordered" evidence="8">
    <location>
        <begin position="480"/>
        <end position="578"/>
    </location>
</feature>